<protein>
    <submittedName>
        <fullName evidence="1">Uncharacterized protein</fullName>
    </submittedName>
</protein>
<evidence type="ECO:0000313" key="1">
    <source>
        <dbReference type="EMBL" id="KAJ8338417.1"/>
    </source>
</evidence>
<dbReference type="EMBL" id="JAINUF010000018">
    <property type="protein sequence ID" value="KAJ8338417.1"/>
    <property type="molecule type" value="Genomic_DNA"/>
</dbReference>
<accession>A0A9Q1IG30</accession>
<evidence type="ECO:0000313" key="2">
    <source>
        <dbReference type="Proteomes" id="UP001152622"/>
    </source>
</evidence>
<name>A0A9Q1IG30_SYNKA</name>
<organism evidence="1 2">
    <name type="scientific">Synaphobranchus kaupii</name>
    <name type="common">Kaup's arrowtooth eel</name>
    <dbReference type="NCBI Taxonomy" id="118154"/>
    <lineage>
        <taxon>Eukaryota</taxon>
        <taxon>Metazoa</taxon>
        <taxon>Chordata</taxon>
        <taxon>Craniata</taxon>
        <taxon>Vertebrata</taxon>
        <taxon>Euteleostomi</taxon>
        <taxon>Actinopterygii</taxon>
        <taxon>Neopterygii</taxon>
        <taxon>Teleostei</taxon>
        <taxon>Anguilliformes</taxon>
        <taxon>Synaphobranchidae</taxon>
        <taxon>Synaphobranchus</taxon>
    </lineage>
</organism>
<dbReference type="Proteomes" id="UP001152622">
    <property type="component" value="Chromosome 18"/>
</dbReference>
<keyword evidence="2" id="KW-1185">Reference proteome</keyword>
<proteinExistence type="predicted"/>
<reference evidence="1" key="1">
    <citation type="journal article" date="2023" name="Science">
        <title>Genome structures resolve the early diversification of teleost fishes.</title>
        <authorList>
            <person name="Parey E."/>
            <person name="Louis A."/>
            <person name="Montfort J."/>
            <person name="Bouchez O."/>
            <person name="Roques C."/>
            <person name="Iampietro C."/>
            <person name="Lluch J."/>
            <person name="Castinel A."/>
            <person name="Donnadieu C."/>
            <person name="Desvignes T."/>
            <person name="Floi Bucao C."/>
            <person name="Jouanno E."/>
            <person name="Wen M."/>
            <person name="Mejri S."/>
            <person name="Dirks R."/>
            <person name="Jansen H."/>
            <person name="Henkel C."/>
            <person name="Chen W.J."/>
            <person name="Zahm M."/>
            <person name="Cabau C."/>
            <person name="Klopp C."/>
            <person name="Thompson A.W."/>
            <person name="Robinson-Rechavi M."/>
            <person name="Braasch I."/>
            <person name="Lecointre G."/>
            <person name="Bobe J."/>
            <person name="Postlethwait J.H."/>
            <person name="Berthelot C."/>
            <person name="Roest Crollius H."/>
            <person name="Guiguen Y."/>
        </authorList>
    </citation>
    <scope>NUCLEOTIDE SEQUENCE</scope>
    <source>
        <strain evidence="1">WJC10195</strain>
    </source>
</reference>
<dbReference type="PROSITE" id="PS51257">
    <property type="entry name" value="PROKAR_LIPOPROTEIN"/>
    <property type="match status" value="1"/>
</dbReference>
<dbReference type="AlphaFoldDB" id="A0A9Q1IG30"/>
<gene>
    <name evidence="1" type="ORF">SKAU_G00373830</name>
</gene>
<sequence>MHRPACSENMPFPSLAPLRVNPTLSGLSASACLPSPVSQSVNSARAPRHAPPRPQLFALLLRKRRCHPQYPALAKVKYLHDSGGAEVVESGRALTSGV</sequence>
<comment type="caution">
    <text evidence="1">The sequence shown here is derived from an EMBL/GenBank/DDBJ whole genome shotgun (WGS) entry which is preliminary data.</text>
</comment>